<protein>
    <submittedName>
        <fullName evidence="2">Uncharacterized protein</fullName>
    </submittedName>
</protein>
<evidence type="ECO:0000256" key="1">
    <source>
        <dbReference type="SAM" id="MobiDB-lite"/>
    </source>
</evidence>
<feature type="region of interest" description="Disordered" evidence="1">
    <location>
        <begin position="47"/>
        <end position="107"/>
    </location>
</feature>
<feature type="region of interest" description="Disordered" evidence="1">
    <location>
        <begin position="130"/>
        <end position="157"/>
    </location>
</feature>
<reference evidence="2" key="1">
    <citation type="journal article" date="2007" name="PLoS ONE">
        <title>The first genome sequence of an elite grapevine cultivar (Pinot noir Vitis vinifera L.): coping with a highly heterozygous genome.</title>
        <authorList>
            <person name="Velasco R."/>
            <person name="Zharkikh A."/>
            <person name="Troggio M."/>
            <person name="Cartwright D.A."/>
            <person name="Cestaro A."/>
            <person name="Pruss D."/>
            <person name="Pindo M."/>
            <person name="FitzGerald L.M."/>
            <person name="Vezzulli S."/>
            <person name="Reid J."/>
            <person name="Malacarne G."/>
            <person name="Iliev D."/>
            <person name="Coppola G."/>
            <person name="Wardell B."/>
            <person name="Micheletti D."/>
            <person name="Macalma T."/>
            <person name="Facci M."/>
            <person name="Mitchell J.T."/>
            <person name="Perazzolli M."/>
            <person name="Eldredge G."/>
            <person name="Gatto P."/>
            <person name="Oyzerski R."/>
            <person name="Moretto M."/>
            <person name="Gutin N."/>
            <person name="Stefanini M."/>
            <person name="Chen Y."/>
            <person name="Segala C."/>
            <person name="Davenport C."/>
            <person name="Dematte L."/>
            <person name="Mraz A."/>
            <person name="Battilana J."/>
            <person name="Stormo K."/>
            <person name="Costa F."/>
            <person name="Tao Q."/>
            <person name="Si-Ammour A."/>
            <person name="Harkins T."/>
            <person name="Lackey A."/>
            <person name="Perbost C."/>
            <person name="Taillon B."/>
            <person name="Stella A."/>
            <person name="Solovyev V."/>
            <person name="Fawcett J.A."/>
            <person name="Sterck L."/>
            <person name="Vandepoele K."/>
            <person name="Grando S.M."/>
            <person name="Toppo S."/>
            <person name="Moser C."/>
            <person name="Lanchbury J."/>
            <person name="Bogden R."/>
            <person name="Skolnick M."/>
            <person name="Sgaramella V."/>
            <person name="Bhatnagar S.K."/>
            <person name="Fontana P."/>
            <person name="Gutin A."/>
            <person name="Van de Peer Y."/>
            <person name="Salamini F."/>
            <person name="Viola R."/>
        </authorList>
    </citation>
    <scope>NUCLEOTIDE SEQUENCE</scope>
</reference>
<gene>
    <name evidence="2" type="ORF">VITISV_022570</name>
</gene>
<accession>A5B939</accession>
<evidence type="ECO:0000313" key="2">
    <source>
        <dbReference type="EMBL" id="CAN61119.1"/>
    </source>
</evidence>
<organism evidence="2">
    <name type="scientific">Vitis vinifera</name>
    <name type="common">Grape</name>
    <dbReference type="NCBI Taxonomy" id="29760"/>
    <lineage>
        <taxon>Eukaryota</taxon>
        <taxon>Viridiplantae</taxon>
        <taxon>Streptophyta</taxon>
        <taxon>Embryophyta</taxon>
        <taxon>Tracheophyta</taxon>
        <taxon>Spermatophyta</taxon>
        <taxon>Magnoliopsida</taxon>
        <taxon>eudicotyledons</taxon>
        <taxon>Gunneridae</taxon>
        <taxon>Pentapetalae</taxon>
        <taxon>rosids</taxon>
        <taxon>Vitales</taxon>
        <taxon>Vitaceae</taxon>
        <taxon>Viteae</taxon>
        <taxon>Vitis</taxon>
    </lineage>
</organism>
<dbReference type="AlphaFoldDB" id="A5B939"/>
<dbReference type="EMBL" id="AM450957">
    <property type="protein sequence ID" value="CAN61119.1"/>
    <property type="molecule type" value="Genomic_DNA"/>
</dbReference>
<name>A5B939_VITVI</name>
<sequence>MAMLGSSETSSRASKRVIFSVNSPPTLETAQSKVGFSVWKSNVRRVVSDAPSTTPENPEDRVPPTPGRTYNRIRSPSKESRQNGFVTSGKGFTLRAGHGGPSPEPVDCRWTARAAPAARVGHRVPVRGWTRNGSLGGFPRASNSRLRIGTDKGNPTV</sequence>
<proteinExistence type="predicted"/>